<dbReference type="InterPro" id="IPR002539">
    <property type="entry name" value="MaoC-like_dom"/>
</dbReference>
<dbReference type="AlphaFoldDB" id="A0A844ATC9"/>
<reference evidence="2 3" key="1">
    <citation type="submission" date="2019-10" db="EMBL/GenBank/DDBJ databases">
        <title>Epibacterium sp. nov., isolated from seawater.</title>
        <authorList>
            <person name="Zhang X."/>
            <person name="Li N."/>
        </authorList>
    </citation>
    <scope>NUCLEOTIDE SEQUENCE [LARGE SCALE GENOMIC DNA]</scope>
    <source>
        <strain evidence="2 3">SM1969</strain>
    </source>
</reference>
<sequence length="151" mass="17186">MTRQERYFDDFQVGDRFSSPQLEVTREMIIDFARAYDPQPFHLSDEGAEGSLFKTLAASGWHTAAMSMRLLVESEFNIAGGLIGQSIEELKWLYPVRPGDQLRNEMEVIETLDPKPNSRAAKLRFHVDVINQDGVVVQYWKGTISVPKRPG</sequence>
<organism evidence="2 3">
    <name type="scientific">Tritonibacter aquimaris</name>
    <dbReference type="NCBI Taxonomy" id="2663379"/>
    <lineage>
        <taxon>Bacteria</taxon>
        <taxon>Pseudomonadati</taxon>
        <taxon>Pseudomonadota</taxon>
        <taxon>Alphaproteobacteria</taxon>
        <taxon>Rhodobacterales</taxon>
        <taxon>Paracoccaceae</taxon>
        <taxon>Tritonibacter</taxon>
    </lineage>
</organism>
<comment type="caution">
    <text evidence="2">The sequence shown here is derived from an EMBL/GenBank/DDBJ whole genome shotgun (WGS) entry which is preliminary data.</text>
</comment>
<dbReference type="SUPFAM" id="SSF54637">
    <property type="entry name" value="Thioesterase/thiol ester dehydrase-isomerase"/>
    <property type="match status" value="1"/>
</dbReference>
<evidence type="ECO:0000259" key="1">
    <source>
        <dbReference type="Pfam" id="PF01575"/>
    </source>
</evidence>
<dbReference type="InterPro" id="IPR052342">
    <property type="entry name" value="MCH/BMMD"/>
</dbReference>
<evidence type="ECO:0000313" key="3">
    <source>
        <dbReference type="Proteomes" id="UP000436694"/>
    </source>
</evidence>
<accession>A0A844ATC9</accession>
<dbReference type="PANTHER" id="PTHR43664:SF1">
    <property type="entry name" value="BETA-METHYLMALYL-COA DEHYDRATASE"/>
    <property type="match status" value="1"/>
</dbReference>
<name>A0A844ATC9_9RHOB</name>
<dbReference type="Pfam" id="PF01575">
    <property type="entry name" value="MaoC_dehydratas"/>
    <property type="match status" value="1"/>
</dbReference>
<dbReference type="PANTHER" id="PTHR43664">
    <property type="entry name" value="MONOAMINE OXIDASE-RELATED"/>
    <property type="match status" value="1"/>
</dbReference>
<protein>
    <submittedName>
        <fullName evidence="2">Dehydratase</fullName>
    </submittedName>
</protein>
<keyword evidence="3" id="KW-1185">Reference proteome</keyword>
<gene>
    <name evidence="2" type="ORF">GG681_03200</name>
</gene>
<dbReference type="Gene3D" id="3.10.129.10">
    <property type="entry name" value="Hotdog Thioesterase"/>
    <property type="match status" value="1"/>
</dbReference>
<evidence type="ECO:0000313" key="2">
    <source>
        <dbReference type="EMBL" id="MQY41634.1"/>
    </source>
</evidence>
<dbReference type="EMBL" id="WIXK01000001">
    <property type="protein sequence ID" value="MQY41634.1"/>
    <property type="molecule type" value="Genomic_DNA"/>
</dbReference>
<dbReference type="Proteomes" id="UP000436694">
    <property type="component" value="Unassembled WGS sequence"/>
</dbReference>
<dbReference type="RefSeq" id="WP_153544972.1">
    <property type="nucleotide sequence ID" value="NZ_WIXK01000001.1"/>
</dbReference>
<proteinExistence type="predicted"/>
<dbReference type="InterPro" id="IPR029069">
    <property type="entry name" value="HotDog_dom_sf"/>
</dbReference>
<feature type="domain" description="MaoC-like" evidence="1">
    <location>
        <begin position="16"/>
        <end position="110"/>
    </location>
</feature>